<dbReference type="GO" id="GO:0005576">
    <property type="term" value="C:extracellular region"/>
    <property type="evidence" value="ECO:0007669"/>
    <property type="project" value="UniProtKB-SubCell"/>
</dbReference>
<gene>
    <name evidence="15" type="primary">Dana\GF15010</name>
    <name evidence="15" type="synonym">dana_GLEANR_15776</name>
    <name evidence="15" type="ORF">GF15010</name>
</gene>
<dbReference type="Proteomes" id="UP000007801">
    <property type="component" value="Unassembled WGS sequence"/>
</dbReference>
<evidence type="ECO:0000256" key="5">
    <source>
        <dbReference type="ARBA" id="ARBA00022801"/>
    </source>
</evidence>
<evidence type="ECO:0000256" key="6">
    <source>
        <dbReference type="ARBA" id="ARBA00022825"/>
    </source>
</evidence>
<dbReference type="AlphaFoldDB" id="A0A0P8XER4"/>
<dbReference type="STRING" id="7217.A0A0P8XER4"/>
<keyword evidence="3 11" id="KW-0645">Protease</keyword>
<dbReference type="InterPro" id="IPR033116">
    <property type="entry name" value="TRYPSIN_SER"/>
</dbReference>
<keyword evidence="2 12" id="KW-0964">Secreted</keyword>
<evidence type="ECO:0000259" key="14">
    <source>
        <dbReference type="PROSITE" id="PS51888"/>
    </source>
</evidence>
<evidence type="ECO:0000259" key="13">
    <source>
        <dbReference type="PROSITE" id="PS50240"/>
    </source>
</evidence>
<dbReference type="InterPro" id="IPR001254">
    <property type="entry name" value="Trypsin_dom"/>
</dbReference>
<dbReference type="InParanoid" id="A0A0P8XER4"/>
<keyword evidence="7" id="KW-0106">Calcium</keyword>
<feature type="domain" description="Peptidase S1" evidence="13">
    <location>
        <begin position="109"/>
        <end position="360"/>
    </location>
</feature>
<accession>A0A0P8XER4</accession>
<dbReference type="GO" id="GO:0006508">
    <property type="term" value="P:proteolysis"/>
    <property type="evidence" value="ECO:0007669"/>
    <property type="project" value="UniProtKB-KW"/>
</dbReference>
<dbReference type="InterPro" id="IPR043504">
    <property type="entry name" value="Peptidase_S1_PA_chymotrypsin"/>
</dbReference>
<dbReference type="EMBL" id="CH902620">
    <property type="protein sequence ID" value="KPU73019.1"/>
    <property type="molecule type" value="Genomic_DNA"/>
</dbReference>
<evidence type="ECO:0000256" key="11">
    <source>
        <dbReference type="RuleBase" id="RU363034"/>
    </source>
</evidence>
<evidence type="ECO:0000256" key="9">
    <source>
        <dbReference type="ARBA" id="ARBA00023157"/>
    </source>
</evidence>
<comment type="subcellular location">
    <subcellularLocation>
        <location evidence="1 12">Secreted</location>
    </subcellularLocation>
</comment>
<dbReference type="InterPro" id="IPR001314">
    <property type="entry name" value="Peptidase_S1A"/>
</dbReference>
<evidence type="ECO:0000256" key="12">
    <source>
        <dbReference type="RuleBase" id="RU366078"/>
    </source>
</evidence>
<dbReference type="PROSITE" id="PS51888">
    <property type="entry name" value="CLIP"/>
    <property type="match status" value="1"/>
</dbReference>
<dbReference type="Gene3D" id="3.30.1640.30">
    <property type="match status" value="1"/>
</dbReference>
<keyword evidence="5 11" id="KW-0378">Hydrolase</keyword>
<evidence type="ECO:0000256" key="3">
    <source>
        <dbReference type="ARBA" id="ARBA00022670"/>
    </source>
</evidence>
<keyword evidence="8" id="KW-0865">Zymogen</keyword>
<evidence type="ECO:0000313" key="15">
    <source>
        <dbReference type="EMBL" id="KPU73019.1"/>
    </source>
</evidence>
<evidence type="ECO:0000313" key="16">
    <source>
        <dbReference type="Proteomes" id="UP000007801"/>
    </source>
</evidence>
<evidence type="ECO:0000256" key="8">
    <source>
        <dbReference type="ARBA" id="ARBA00023145"/>
    </source>
</evidence>
<dbReference type="InterPro" id="IPR051487">
    <property type="entry name" value="Ser/Thr_Proteases_Immune/Dev"/>
</dbReference>
<comment type="domain">
    <text evidence="12">The clip domain consists of 35-55 residues which are 'knitted' together usually by 3 conserved disulfide bonds forming a clip-like compact structure.</text>
</comment>
<dbReference type="Pfam" id="PF12032">
    <property type="entry name" value="CLIP"/>
    <property type="match status" value="1"/>
</dbReference>
<comment type="similarity">
    <text evidence="10 12">Belongs to the peptidase S1 family. CLIP subfamily.</text>
</comment>
<dbReference type="InterPro" id="IPR038565">
    <property type="entry name" value="CLIP_sf"/>
</dbReference>
<dbReference type="SMR" id="A0A0P8XER4"/>
<evidence type="ECO:0000256" key="7">
    <source>
        <dbReference type="ARBA" id="ARBA00022837"/>
    </source>
</evidence>
<dbReference type="Gene3D" id="2.40.10.10">
    <property type="entry name" value="Trypsin-like serine proteases"/>
    <property type="match status" value="2"/>
</dbReference>
<sequence>MMCLQLSVLVIFLALGLEWIGPVDSKRCKTHDNKEGICVIPRECPPLFQIVTKHRNGETLSPQENFLRQSVVHCVQRKIFCCAQPLNSNGFDLLAENDNICGLFNDLKVFNGKVVRMGSRPWLALLQYNLTNPDLVFREQFKCGGTLISSNYILTAAHCIHDNLASVRLGEHSISNPKDCMLYGMQRMCLDAPQDIPIEERIAHPNYIIGEYKHDIGLIRLKHPVQFTDFIRPICLPLYPDLILSSQTENIMEVSGWGVTENQTLSDVPMKAFVNRLQSTKCLDYNFDVDDTQICVSASERDSCQGDSGGPLTFPGRYKGKQRQVQAGIVSYGGEECGSYPVAVYTDVSEYMSWITSTIVDKHL</sequence>
<dbReference type="FunFam" id="2.40.10.10:FF:000146">
    <property type="entry name" value="Serine protease 53"/>
    <property type="match status" value="1"/>
</dbReference>
<dbReference type="OrthoDB" id="8250810at2759"/>
<dbReference type="PANTHER" id="PTHR24256">
    <property type="entry name" value="TRYPTASE-RELATED"/>
    <property type="match status" value="1"/>
</dbReference>
<feature type="signal peptide" evidence="12">
    <location>
        <begin position="1"/>
        <end position="25"/>
    </location>
</feature>
<dbReference type="CDD" id="cd00190">
    <property type="entry name" value="Tryp_SPc"/>
    <property type="match status" value="1"/>
</dbReference>
<name>A0A0P8XER4_DROAN</name>
<feature type="chain" id="PRO_5023973631" description="CLIP domain-containing serine protease" evidence="12">
    <location>
        <begin position="26"/>
        <end position="364"/>
    </location>
</feature>
<dbReference type="KEGG" id="dan:6497825"/>
<keyword evidence="4 12" id="KW-0732">Signal</keyword>
<dbReference type="GeneID" id="6497825"/>
<reference evidence="15 16" key="1">
    <citation type="journal article" date="2007" name="Nature">
        <title>Evolution of genes and genomes on the Drosophila phylogeny.</title>
        <authorList>
            <consortium name="Drosophila 12 Genomes Consortium"/>
            <person name="Clark A.G."/>
            <person name="Eisen M.B."/>
            <person name="Smith D.R."/>
            <person name="Bergman C.M."/>
            <person name="Oliver B."/>
            <person name="Markow T.A."/>
            <person name="Kaufman T.C."/>
            <person name="Kellis M."/>
            <person name="Gelbart W."/>
            <person name="Iyer V.N."/>
            <person name="Pollard D.A."/>
            <person name="Sackton T.B."/>
            <person name="Larracuente A.M."/>
            <person name="Singh N.D."/>
            <person name="Abad J.P."/>
            <person name="Abt D.N."/>
            <person name="Adryan B."/>
            <person name="Aguade M."/>
            <person name="Akashi H."/>
            <person name="Anderson W.W."/>
            <person name="Aquadro C.F."/>
            <person name="Ardell D.H."/>
            <person name="Arguello R."/>
            <person name="Artieri C.G."/>
            <person name="Barbash D.A."/>
            <person name="Barker D."/>
            <person name="Barsanti P."/>
            <person name="Batterham P."/>
            <person name="Batzoglou S."/>
            <person name="Begun D."/>
            <person name="Bhutkar A."/>
            <person name="Blanco E."/>
            <person name="Bosak S.A."/>
            <person name="Bradley R.K."/>
            <person name="Brand A.D."/>
            <person name="Brent M.R."/>
            <person name="Brooks A.N."/>
            <person name="Brown R.H."/>
            <person name="Butlin R.K."/>
            <person name="Caggese C."/>
            <person name="Calvi B.R."/>
            <person name="Bernardo de Carvalho A."/>
            <person name="Caspi A."/>
            <person name="Castrezana S."/>
            <person name="Celniker S.E."/>
            <person name="Chang J.L."/>
            <person name="Chapple C."/>
            <person name="Chatterji S."/>
            <person name="Chinwalla A."/>
            <person name="Civetta A."/>
            <person name="Clifton S.W."/>
            <person name="Comeron J.M."/>
            <person name="Costello J.C."/>
            <person name="Coyne J.A."/>
            <person name="Daub J."/>
            <person name="David R.G."/>
            <person name="Delcher A.L."/>
            <person name="Delehaunty K."/>
            <person name="Do C.B."/>
            <person name="Ebling H."/>
            <person name="Edwards K."/>
            <person name="Eickbush T."/>
            <person name="Evans J.D."/>
            <person name="Filipski A."/>
            <person name="Findeiss S."/>
            <person name="Freyhult E."/>
            <person name="Fulton L."/>
            <person name="Fulton R."/>
            <person name="Garcia A.C."/>
            <person name="Gardiner A."/>
            <person name="Garfield D.A."/>
            <person name="Garvin B.E."/>
            <person name="Gibson G."/>
            <person name="Gilbert D."/>
            <person name="Gnerre S."/>
            <person name="Godfrey J."/>
            <person name="Good R."/>
            <person name="Gotea V."/>
            <person name="Gravely B."/>
            <person name="Greenberg A.J."/>
            <person name="Griffiths-Jones S."/>
            <person name="Gross S."/>
            <person name="Guigo R."/>
            <person name="Gustafson E.A."/>
            <person name="Haerty W."/>
            <person name="Hahn M.W."/>
            <person name="Halligan D.L."/>
            <person name="Halpern A.L."/>
            <person name="Halter G.M."/>
            <person name="Han M.V."/>
            <person name="Heger A."/>
            <person name="Hillier L."/>
            <person name="Hinrichs A.S."/>
            <person name="Holmes I."/>
            <person name="Hoskins R.A."/>
            <person name="Hubisz M.J."/>
            <person name="Hultmark D."/>
            <person name="Huntley M.A."/>
            <person name="Jaffe D.B."/>
            <person name="Jagadeeshan S."/>
            <person name="Jeck W.R."/>
            <person name="Johnson J."/>
            <person name="Jones C.D."/>
            <person name="Jordan W.C."/>
            <person name="Karpen G.H."/>
            <person name="Kataoka E."/>
            <person name="Keightley P.D."/>
            <person name="Kheradpour P."/>
            <person name="Kirkness E.F."/>
            <person name="Koerich L.B."/>
            <person name="Kristiansen K."/>
            <person name="Kudrna D."/>
            <person name="Kulathinal R.J."/>
            <person name="Kumar S."/>
            <person name="Kwok R."/>
            <person name="Lander E."/>
            <person name="Langley C.H."/>
            <person name="Lapoint R."/>
            <person name="Lazzaro B.P."/>
            <person name="Lee S.J."/>
            <person name="Levesque L."/>
            <person name="Li R."/>
            <person name="Lin C.F."/>
            <person name="Lin M.F."/>
            <person name="Lindblad-Toh K."/>
            <person name="Llopart A."/>
            <person name="Long M."/>
            <person name="Low L."/>
            <person name="Lozovsky E."/>
            <person name="Lu J."/>
            <person name="Luo M."/>
            <person name="Machado C.A."/>
            <person name="Makalowski W."/>
            <person name="Marzo M."/>
            <person name="Matsuda M."/>
            <person name="Matzkin L."/>
            <person name="McAllister B."/>
            <person name="McBride C.S."/>
            <person name="McKernan B."/>
            <person name="McKernan K."/>
            <person name="Mendez-Lago M."/>
            <person name="Minx P."/>
            <person name="Mollenhauer M.U."/>
            <person name="Montooth K."/>
            <person name="Mount S.M."/>
            <person name="Mu X."/>
            <person name="Myers E."/>
            <person name="Negre B."/>
            <person name="Newfeld S."/>
            <person name="Nielsen R."/>
            <person name="Noor M.A."/>
            <person name="O'Grady P."/>
            <person name="Pachter L."/>
            <person name="Papaceit M."/>
            <person name="Parisi M.J."/>
            <person name="Parisi M."/>
            <person name="Parts L."/>
            <person name="Pedersen J.S."/>
            <person name="Pesole G."/>
            <person name="Phillippy A.M."/>
            <person name="Ponting C.P."/>
            <person name="Pop M."/>
            <person name="Porcelli D."/>
            <person name="Powell J.R."/>
            <person name="Prohaska S."/>
            <person name="Pruitt K."/>
            <person name="Puig M."/>
            <person name="Quesneville H."/>
            <person name="Ram K.R."/>
            <person name="Rand D."/>
            <person name="Rasmussen M.D."/>
            <person name="Reed L.K."/>
            <person name="Reenan R."/>
            <person name="Reily A."/>
            <person name="Remington K.A."/>
            <person name="Rieger T.T."/>
            <person name="Ritchie M.G."/>
            <person name="Robin C."/>
            <person name="Rogers Y.H."/>
            <person name="Rohde C."/>
            <person name="Rozas J."/>
            <person name="Rubenfield M.J."/>
            <person name="Ruiz A."/>
            <person name="Russo S."/>
            <person name="Salzberg S.L."/>
            <person name="Sanchez-Gracia A."/>
            <person name="Saranga D.J."/>
            <person name="Sato H."/>
            <person name="Schaeffer S.W."/>
            <person name="Schatz M.C."/>
            <person name="Schlenke T."/>
            <person name="Schwartz R."/>
            <person name="Segarra C."/>
            <person name="Singh R.S."/>
            <person name="Sirot L."/>
            <person name="Sirota M."/>
            <person name="Sisneros N.B."/>
            <person name="Smith C.D."/>
            <person name="Smith T.F."/>
            <person name="Spieth J."/>
            <person name="Stage D.E."/>
            <person name="Stark A."/>
            <person name="Stephan W."/>
            <person name="Strausberg R.L."/>
            <person name="Strempel S."/>
            <person name="Sturgill D."/>
            <person name="Sutton G."/>
            <person name="Sutton G.G."/>
            <person name="Tao W."/>
            <person name="Teichmann S."/>
            <person name="Tobari Y.N."/>
            <person name="Tomimura Y."/>
            <person name="Tsolas J.M."/>
            <person name="Valente V.L."/>
            <person name="Venter E."/>
            <person name="Venter J.C."/>
            <person name="Vicario S."/>
            <person name="Vieira F.G."/>
            <person name="Vilella A.J."/>
            <person name="Villasante A."/>
            <person name="Walenz B."/>
            <person name="Wang J."/>
            <person name="Wasserman M."/>
            <person name="Watts T."/>
            <person name="Wilson D."/>
            <person name="Wilson R.K."/>
            <person name="Wing R.A."/>
            <person name="Wolfner M.F."/>
            <person name="Wong A."/>
            <person name="Wong G.K."/>
            <person name="Wu C.I."/>
            <person name="Wu G."/>
            <person name="Yamamoto D."/>
            <person name="Yang H.P."/>
            <person name="Yang S.P."/>
            <person name="Yorke J.A."/>
            <person name="Yoshida K."/>
            <person name="Zdobnov E."/>
            <person name="Zhang P."/>
            <person name="Zhang Y."/>
            <person name="Zimin A.V."/>
            <person name="Baldwin J."/>
            <person name="Abdouelleil A."/>
            <person name="Abdulkadir J."/>
            <person name="Abebe A."/>
            <person name="Abera B."/>
            <person name="Abreu J."/>
            <person name="Acer S.C."/>
            <person name="Aftuck L."/>
            <person name="Alexander A."/>
            <person name="An P."/>
            <person name="Anderson E."/>
            <person name="Anderson S."/>
            <person name="Arachi H."/>
            <person name="Azer M."/>
            <person name="Bachantsang P."/>
            <person name="Barry A."/>
            <person name="Bayul T."/>
            <person name="Berlin A."/>
            <person name="Bessette D."/>
            <person name="Bloom T."/>
            <person name="Blye J."/>
            <person name="Boguslavskiy L."/>
            <person name="Bonnet C."/>
            <person name="Boukhgalter B."/>
            <person name="Bourzgui I."/>
            <person name="Brown A."/>
            <person name="Cahill P."/>
            <person name="Channer S."/>
            <person name="Cheshatsang Y."/>
            <person name="Chuda L."/>
            <person name="Citroen M."/>
            <person name="Collymore A."/>
            <person name="Cooke P."/>
            <person name="Costello M."/>
            <person name="D'Aco K."/>
            <person name="Daza R."/>
            <person name="De Haan G."/>
            <person name="DeGray S."/>
            <person name="DeMaso C."/>
            <person name="Dhargay N."/>
            <person name="Dooley K."/>
            <person name="Dooley E."/>
            <person name="Doricent M."/>
            <person name="Dorje P."/>
            <person name="Dorjee K."/>
            <person name="Dupes A."/>
            <person name="Elong R."/>
            <person name="Falk J."/>
            <person name="Farina A."/>
            <person name="Faro S."/>
            <person name="Ferguson D."/>
            <person name="Fisher S."/>
            <person name="Foley C.D."/>
            <person name="Franke A."/>
            <person name="Friedrich D."/>
            <person name="Gadbois L."/>
            <person name="Gearin G."/>
            <person name="Gearin C.R."/>
            <person name="Giannoukos G."/>
            <person name="Goode T."/>
            <person name="Graham J."/>
            <person name="Grandbois E."/>
            <person name="Grewal S."/>
            <person name="Gyaltsen K."/>
            <person name="Hafez N."/>
            <person name="Hagos B."/>
            <person name="Hall J."/>
            <person name="Henson C."/>
            <person name="Hollinger A."/>
            <person name="Honan T."/>
            <person name="Huard M.D."/>
            <person name="Hughes L."/>
            <person name="Hurhula B."/>
            <person name="Husby M.E."/>
            <person name="Kamat A."/>
            <person name="Kanga B."/>
            <person name="Kashin S."/>
            <person name="Khazanovich D."/>
            <person name="Kisner P."/>
            <person name="Lance K."/>
            <person name="Lara M."/>
            <person name="Lee W."/>
            <person name="Lennon N."/>
            <person name="Letendre F."/>
            <person name="LeVine R."/>
            <person name="Lipovsky A."/>
            <person name="Liu X."/>
            <person name="Liu J."/>
            <person name="Liu S."/>
            <person name="Lokyitsang T."/>
            <person name="Lokyitsang Y."/>
            <person name="Lubonja R."/>
            <person name="Lui A."/>
            <person name="MacDonald P."/>
            <person name="Magnisalis V."/>
            <person name="Maru K."/>
            <person name="Matthews C."/>
            <person name="McCusker W."/>
            <person name="McDonough S."/>
            <person name="Mehta T."/>
            <person name="Meldrim J."/>
            <person name="Meneus L."/>
            <person name="Mihai O."/>
            <person name="Mihalev A."/>
            <person name="Mihova T."/>
            <person name="Mittelman R."/>
            <person name="Mlenga V."/>
            <person name="Montmayeur A."/>
            <person name="Mulrain L."/>
            <person name="Navidi A."/>
            <person name="Naylor J."/>
            <person name="Negash T."/>
            <person name="Nguyen T."/>
            <person name="Nguyen N."/>
            <person name="Nicol R."/>
            <person name="Norbu C."/>
            <person name="Norbu N."/>
            <person name="Novod N."/>
            <person name="O'Neill B."/>
            <person name="Osman S."/>
            <person name="Markiewicz E."/>
            <person name="Oyono O.L."/>
            <person name="Patti C."/>
            <person name="Phunkhang P."/>
            <person name="Pierre F."/>
            <person name="Priest M."/>
            <person name="Raghuraman S."/>
            <person name="Rege F."/>
            <person name="Reyes R."/>
            <person name="Rise C."/>
            <person name="Rogov P."/>
            <person name="Ross K."/>
            <person name="Ryan E."/>
            <person name="Settipalli S."/>
            <person name="Shea T."/>
            <person name="Sherpa N."/>
            <person name="Shi L."/>
            <person name="Shih D."/>
            <person name="Sparrow T."/>
            <person name="Spaulding J."/>
            <person name="Stalker J."/>
            <person name="Stange-Thomann N."/>
            <person name="Stavropoulos S."/>
            <person name="Stone C."/>
            <person name="Strader C."/>
            <person name="Tesfaye S."/>
            <person name="Thomson T."/>
            <person name="Thoulutsang Y."/>
            <person name="Thoulutsang D."/>
            <person name="Topham K."/>
            <person name="Topping I."/>
            <person name="Tsamla T."/>
            <person name="Vassiliev H."/>
            <person name="Vo A."/>
            <person name="Wangchuk T."/>
            <person name="Wangdi T."/>
            <person name="Weiand M."/>
            <person name="Wilkinson J."/>
            <person name="Wilson A."/>
            <person name="Yadav S."/>
            <person name="Young G."/>
            <person name="Yu Q."/>
            <person name="Zembek L."/>
            <person name="Zhong D."/>
            <person name="Zimmer A."/>
            <person name="Zwirko Z."/>
            <person name="Jaffe D.B."/>
            <person name="Alvarez P."/>
            <person name="Brockman W."/>
            <person name="Butler J."/>
            <person name="Chin C."/>
            <person name="Gnerre S."/>
            <person name="Grabherr M."/>
            <person name="Kleber M."/>
            <person name="Mauceli E."/>
            <person name="MacCallum I."/>
        </authorList>
    </citation>
    <scope>NUCLEOTIDE SEQUENCE [LARGE SCALE GENOMIC DNA]</scope>
    <source>
        <strain evidence="16">Tucson 14024-0371.13</strain>
    </source>
</reference>
<dbReference type="EC" id="3.4.21.-" evidence="11"/>
<protein>
    <recommendedName>
        <fullName evidence="12">CLIP domain-containing serine protease</fullName>
        <ecNumber evidence="11">3.4.21.-</ecNumber>
    </recommendedName>
</protein>
<evidence type="ECO:0000256" key="10">
    <source>
        <dbReference type="ARBA" id="ARBA00024195"/>
    </source>
</evidence>
<dbReference type="InterPro" id="IPR022700">
    <property type="entry name" value="CLIP"/>
</dbReference>
<dbReference type="Pfam" id="PF00089">
    <property type="entry name" value="Trypsin"/>
    <property type="match status" value="1"/>
</dbReference>
<dbReference type="InterPro" id="IPR018114">
    <property type="entry name" value="TRYPSIN_HIS"/>
</dbReference>
<dbReference type="PROSITE" id="PS00135">
    <property type="entry name" value="TRYPSIN_SER"/>
    <property type="match status" value="1"/>
</dbReference>
<dbReference type="SMART" id="SM00020">
    <property type="entry name" value="Tryp_SPc"/>
    <property type="match status" value="1"/>
</dbReference>
<dbReference type="PROSITE" id="PS00134">
    <property type="entry name" value="TRYPSIN_HIS"/>
    <property type="match status" value="1"/>
</dbReference>
<keyword evidence="16" id="KW-1185">Reference proteome</keyword>
<keyword evidence="6 11" id="KW-0720">Serine protease</keyword>
<evidence type="ECO:0000256" key="1">
    <source>
        <dbReference type="ARBA" id="ARBA00004613"/>
    </source>
</evidence>
<evidence type="ECO:0000256" key="2">
    <source>
        <dbReference type="ARBA" id="ARBA00022525"/>
    </source>
</evidence>
<evidence type="ECO:0000256" key="4">
    <source>
        <dbReference type="ARBA" id="ARBA00022729"/>
    </source>
</evidence>
<dbReference type="GO" id="GO:0004252">
    <property type="term" value="F:serine-type endopeptidase activity"/>
    <property type="evidence" value="ECO:0007669"/>
    <property type="project" value="UniProtKB-UniRule"/>
</dbReference>
<dbReference type="PROSITE" id="PS50240">
    <property type="entry name" value="TRYPSIN_DOM"/>
    <property type="match status" value="1"/>
</dbReference>
<dbReference type="PRINTS" id="PR00722">
    <property type="entry name" value="CHYMOTRYPSIN"/>
</dbReference>
<dbReference type="InterPro" id="IPR009003">
    <property type="entry name" value="Peptidase_S1_PA"/>
</dbReference>
<keyword evidence="9" id="KW-1015">Disulfide bond</keyword>
<organism evidence="15 16">
    <name type="scientific">Drosophila ananassae</name>
    <name type="common">Fruit fly</name>
    <dbReference type="NCBI Taxonomy" id="7217"/>
    <lineage>
        <taxon>Eukaryota</taxon>
        <taxon>Metazoa</taxon>
        <taxon>Ecdysozoa</taxon>
        <taxon>Arthropoda</taxon>
        <taxon>Hexapoda</taxon>
        <taxon>Insecta</taxon>
        <taxon>Pterygota</taxon>
        <taxon>Neoptera</taxon>
        <taxon>Endopterygota</taxon>
        <taxon>Diptera</taxon>
        <taxon>Brachycera</taxon>
        <taxon>Muscomorpha</taxon>
        <taxon>Ephydroidea</taxon>
        <taxon>Drosophilidae</taxon>
        <taxon>Drosophila</taxon>
        <taxon>Sophophora</taxon>
    </lineage>
</organism>
<proteinExistence type="inferred from homology"/>
<feature type="domain" description="Clip" evidence="14">
    <location>
        <begin position="27"/>
        <end position="82"/>
    </location>
</feature>
<dbReference type="SUPFAM" id="SSF50494">
    <property type="entry name" value="Trypsin-like serine proteases"/>
    <property type="match status" value="1"/>
</dbReference>